<sequence>EQRVFLYDTYVKYGSAGKCRRTFFYNEIINCESYVQVILGQFFPELTAERPYGWFQQDLATAHTRLCPMSSGTELSAVIFWPSRSPDLNPRDSFFWGCLKDKVYSSNPEWTKN</sequence>
<dbReference type="Gene3D" id="3.30.420.10">
    <property type="entry name" value="Ribonuclease H-like superfamily/Ribonuclease H"/>
    <property type="match status" value="1"/>
</dbReference>
<keyword evidence="2" id="KW-1185">Reference proteome</keyword>
<dbReference type="Proteomes" id="UP000235965">
    <property type="component" value="Unassembled WGS sequence"/>
</dbReference>
<dbReference type="InterPro" id="IPR036397">
    <property type="entry name" value="RNaseH_sf"/>
</dbReference>
<proteinExistence type="predicted"/>
<reference evidence="1 2" key="1">
    <citation type="submission" date="2017-12" db="EMBL/GenBank/DDBJ databases">
        <title>Hemimetabolous genomes reveal molecular basis of termite eusociality.</title>
        <authorList>
            <person name="Harrison M.C."/>
            <person name="Jongepier E."/>
            <person name="Robertson H.M."/>
            <person name="Arning N."/>
            <person name="Bitard-Feildel T."/>
            <person name="Chao H."/>
            <person name="Childers C.P."/>
            <person name="Dinh H."/>
            <person name="Doddapaneni H."/>
            <person name="Dugan S."/>
            <person name="Gowin J."/>
            <person name="Greiner C."/>
            <person name="Han Y."/>
            <person name="Hu H."/>
            <person name="Hughes D.S.T."/>
            <person name="Huylmans A.-K."/>
            <person name="Kemena C."/>
            <person name="Kremer L.P.M."/>
            <person name="Lee S.L."/>
            <person name="Lopez-Ezquerra A."/>
            <person name="Mallet L."/>
            <person name="Monroy-Kuhn J.M."/>
            <person name="Moser A."/>
            <person name="Murali S.C."/>
            <person name="Muzny D.M."/>
            <person name="Otani S."/>
            <person name="Piulachs M.-D."/>
            <person name="Poelchau M."/>
            <person name="Qu J."/>
            <person name="Schaub F."/>
            <person name="Wada-Katsumata A."/>
            <person name="Worley K.C."/>
            <person name="Xie Q."/>
            <person name="Ylla G."/>
            <person name="Poulsen M."/>
            <person name="Gibbs R.A."/>
            <person name="Schal C."/>
            <person name="Richards S."/>
            <person name="Belles X."/>
            <person name="Korb J."/>
            <person name="Bornberg-Bauer E."/>
        </authorList>
    </citation>
    <scope>NUCLEOTIDE SEQUENCE [LARGE SCALE GENOMIC DNA]</scope>
    <source>
        <tissue evidence="1">Whole body</tissue>
    </source>
</reference>
<dbReference type="InParanoid" id="A0A2J7QYF4"/>
<gene>
    <name evidence="1" type="ORF">B7P43_G13023</name>
</gene>
<dbReference type="EMBL" id="NEVH01009090">
    <property type="protein sequence ID" value="PNF33616.1"/>
    <property type="molecule type" value="Genomic_DNA"/>
</dbReference>
<organism evidence="1 2">
    <name type="scientific">Cryptotermes secundus</name>
    <dbReference type="NCBI Taxonomy" id="105785"/>
    <lineage>
        <taxon>Eukaryota</taxon>
        <taxon>Metazoa</taxon>
        <taxon>Ecdysozoa</taxon>
        <taxon>Arthropoda</taxon>
        <taxon>Hexapoda</taxon>
        <taxon>Insecta</taxon>
        <taxon>Pterygota</taxon>
        <taxon>Neoptera</taxon>
        <taxon>Polyneoptera</taxon>
        <taxon>Dictyoptera</taxon>
        <taxon>Blattodea</taxon>
        <taxon>Blattoidea</taxon>
        <taxon>Termitoidae</taxon>
        <taxon>Kalotermitidae</taxon>
        <taxon>Cryptotermitinae</taxon>
        <taxon>Cryptotermes</taxon>
    </lineage>
</organism>
<accession>A0A2J7QYF4</accession>
<comment type="caution">
    <text evidence="1">The sequence shown here is derived from an EMBL/GenBank/DDBJ whole genome shotgun (WGS) entry which is preliminary data.</text>
</comment>
<dbReference type="GO" id="GO:0003676">
    <property type="term" value="F:nucleic acid binding"/>
    <property type="evidence" value="ECO:0007669"/>
    <property type="project" value="InterPro"/>
</dbReference>
<evidence type="ECO:0000313" key="2">
    <source>
        <dbReference type="Proteomes" id="UP000235965"/>
    </source>
</evidence>
<feature type="non-terminal residue" evidence="1">
    <location>
        <position position="1"/>
    </location>
</feature>
<name>A0A2J7QYF4_9NEOP</name>
<protein>
    <submittedName>
        <fullName evidence="1">Uncharacterized protein</fullName>
    </submittedName>
</protein>
<evidence type="ECO:0000313" key="1">
    <source>
        <dbReference type="EMBL" id="PNF33616.1"/>
    </source>
</evidence>
<dbReference type="AlphaFoldDB" id="A0A2J7QYF4"/>